<feature type="domain" description="SH2" evidence="4">
    <location>
        <begin position="37"/>
        <end position="133"/>
    </location>
</feature>
<dbReference type="Proteomes" id="UP000272942">
    <property type="component" value="Unassembled WGS sequence"/>
</dbReference>
<feature type="region of interest" description="Disordered" evidence="3">
    <location>
        <begin position="143"/>
        <end position="185"/>
    </location>
</feature>
<evidence type="ECO:0000313" key="7">
    <source>
        <dbReference type="WBParaSite" id="ECPE_0000532401-mRNA-1"/>
    </source>
</evidence>
<evidence type="ECO:0000313" key="6">
    <source>
        <dbReference type="Proteomes" id="UP000272942"/>
    </source>
</evidence>
<dbReference type="PANTHER" id="PTHR10155">
    <property type="entry name" value="PHOSPHATIDYLINOSITOL 3-KINASE REGULATORY SUBUNIT"/>
    <property type="match status" value="1"/>
</dbReference>
<evidence type="ECO:0000313" key="5">
    <source>
        <dbReference type="EMBL" id="VDP75184.1"/>
    </source>
</evidence>
<dbReference type="EMBL" id="UZAN01042161">
    <property type="protein sequence ID" value="VDP75184.1"/>
    <property type="molecule type" value="Genomic_DNA"/>
</dbReference>
<dbReference type="SMART" id="SM00252">
    <property type="entry name" value="SH2"/>
    <property type="match status" value="2"/>
</dbReference>
<dbReference type="Pfam" id="PF00017">
    <property type="entry name" value="SH2"/>
    <property type="match status" value="2"/>
</dbReference>
<evidence type="ECO:0000256" key="1">
    <source>
        <dbReference type="ARBA" id="ARBA00022999"/>
    </source>
</evidence>
<dbReference type="InterPro" id="IPR000980">
    <property type="entry name" value="SH2"/>
</dbReference>
<feature type="domain" description="SH2" evidence="4">
    <location>
        <begin position="295"/>
        <end position="389"/>
    </location>
</feature>
<organism evidence="7">
    <name type="scientific">Echinostoma caproni</name>
    <dbReference type="NCBI Taxonomy" id="27848"/>
    <lineage>
        <taxon>Eukaryota</taxon>
        <taxon>Metazoa</taxon>
        <taxon>Spiralia</taxon>
        <taxon>Lophotrochozoa</taxon>
        <taxon>Platyhelminthes</taxon>
        <taxon>Trematoda</taxon>
        <taxon>Digenea</taxon>
        <taxon>Plagiorchiida</taxon>
        <taxon>Echinostomata</taxon>
        <taxon>Echinostomatoidea</taxon>
        <taxon>Echinostomatidae</taxon>
        <taxon>Echinostoma</taxon>
    </lineage>
</organism>
<dbReference type="PROSITE" id="PS50001">
    <property type="entry name" value="SH2"/>
    <property type="match status" value="2"/>
</dbReference>
<feature type="compositionally biased region" description="Polar residues" evidence="3">
    <location>
        <begin position="145"/>
        <end position="163"/>
    </location>
</feature>
<reference evidence="7" key="1">
    <citation type="submission" date="2016-06" db="UniProtKB">
        <authorList>
            <consortium name="WormBaseParasite"/>
        </authorList>
    </citation>
    <scope>IDENTIFICATION</scope>
</reference>
<feature type="compositionally biased region" description="Polar residues" evidence="3">
    <location>
        <begin position="173"/>
        <end position="185"/>
    </location>
</feature>
<reference evidence="5 6" key="2">
    <citation type="submission" date="2018-11" db="EMBL/GenBank/DDBJ databases">
        <authorList>
            <consortium name="Pathogen Informatics"/>
        </authorList>
    </citation>
    <scope>NUCLEOTIDE SEQUENCE [LARGE SCALE GENOMIC DNA]</scope>
    <source>
        <strain evidence="5 6">Egypt</strain>
    </source>
</reference>
<dbReference type="PRINTS" id="PR00401">
    <property type="entry name" value="SH2DOMAIN"/>
</dbReference>
<dbReference type="InterPro" id="IPR036860">
    <property type="entry name" value="SH2_dom_sf"/>
</dbReference>
<dbReference type="WBParaSite" id="ECPE_0000532401-mRNA-1">
    <property type="protein sequence ID" value="ECPE_0000532401-mRNA-1"/>
    <property type="gene ID" value="ECPE_0000532401"/>
</dbReference>
<keyword evidence="1 2" id="KW-0727">SH2 domain</keyword>
<dbReference type="OrthoDB" id="3175255at2759"/>
<dbReference type="PRINTS" id="PR00678">
    <property type="entry name" value="PI3KINASEP85"/>
</dbReference>
<dbReference type="Gene3D" id="3.30.505.10">
    <property type="entry name" value="SH2 domain"/>
    <property type="match status" value="2"/>
</dbReference>
<proteinExistence type="predicted"/>
<accession>A0A183AEC6</accession>
<evidence type="ECO:0000256" key="3">
    <source>
        <dbReference type="SAM" id="MobiDB-lite"/>
    </source>
</evidence>
<name>A0A183AEC6_9TREM</name>
<dbReference type="GO" id="GO:0005942">
    <property type="term" value="C:phosphatidylinositol 3-kinase complex"/>
    <property type="evidence" value="ECO:0007669"/>
    <property type="project" value="TreeGrafter"/>
</dbReference>
<keyword evidence="6" id="KW-1185">Reference proteome</keyword>
<feature type="region of interest" description="Disordered" evidence="3">
    <location>
        <begin position="262"/>
        <end position="287"/>
    </location>
</feature>
<dbReference type="GO" id="GO:0046854">
    <property type="term" value="P:phosphatidylinositol phosphate biosynthetic process"/>
    <property type="evidence" value="ECO:0007669"/>
    <property type="project" value="TreeGrafter"/>
</dbReference>
<evidence type="ECO:0000256" key="2">
    <source>
        <dbReference type="PROSITE-ProRule" id="PRU00191"/>
    </source>
</evidence>
<sequence length="392" mass="43624">MPSPVVTVAGVVGPTATTPPTPRSIAENKRDLCTREWYWGDVTQAEVREIMDGLADGYFLVRDASSRSAGAFTLAVRWHGENKLNRIYHRGDYFGVVDPPAPVFRLVSELIDYYRTHTPKPGEHMGMQLLWPISHRHHQPLRIPSHSSCRLSAPASPTGTVSATDDEDRSTGERSSFLDSTVSLTSSPAGVPIPKKQLFAELFRTGAKLAEVDSRFKKLMDAMSKAVAAKEEATNLLKGAQKLREWLISQLLRLSEYAVPQDDTSPEQLPLPGLNPPQPVRTRSTSSDIGNRSAWFLQSITREQVEELLASKPPGTFLIRHATDGRRLALGVRLKTSIQHCLIFHENGKYGFVKSSCSFDSLEDLVRYYHTNSLSQHNSMLTTTLRYPVNST</sequence>
<evidence type="ECO:0000259" key="4">
    <source>
        <dbReference type="PROSITE" id="PS50001"/>
    </source>
</evidence>
<dbReference type="AlphaFoldDB" id="A0A183AEC6"/>
<gene>
    <name evidence="5" type="ORF">ECPE_LOCUS5311</name>
</gene>
<dbReference type="GO" id="GO:0046935">
    <property type="term" value="F:1-phosphatidylinositol-3-kinase regulator activity"/>
    <property type="evidence" value="ECO:0007669"/>
    <property type="project" value="TreeGrafter"/>
</dbReference>
<dbReference type="SUPFAM" id="SSF55550">
    <property type="entry name" value="SH2 domain"/>
    <property type="match status" value="2"/>
</dbReference>
<protein>
    <submittedName>
        <fullName evidence="7">SH2 domain-containing protein</fullName>
    </submittedName>
</protein>
<dbReference type="GO" id="GO:0008286">
    <property type="term" value="P:insulin receptor signaling pathway"/>
    <property type="evidence" value="ECO:0007669"/>
    <property type="project" value="TreeGrafter"/>
</dbReference>
<dbReference type="PANTHER" id="PTHR10155:SF10">
    <property type="entry name" value="PI3K21B, ISOFORM B"/>
    <property type="match status" value="1"/>
</dbReference>